<feature type="transmembrane region" description="Helical" evidence="6">
    <location>
        <begin position="449"/>
        <end position="474"/>
    </location>
</feature>
<protein>
    <submittedName>
        <fullName evidence="7">Spore germination protein KA</fullName>
    </submittedName>
</protein>
<gene>
    <name evidence="7" type="primary">gerKA_3</name>
    <name evidence="7" type="ORF">AM1BK_46400</name>
</gene>
<reference evidence="7 8" key="1">
    <citation type="journal article" date="2022" name="Int. J. Syst. Evol. Microbiol.">
        <title>Neobacillus kokaensis sp. nov., isolated from soil.</title>
        <authorList>
            <person name="Yuki K."/>
            <person name="Matsubara H."/>
            <person name="Yamaguchi S."/>
        </authorList>
    </citation>
    <scope>NUCLEOTIDE SEQUENCE [LARGE SCALE GENOMIC DNA]</scope>
    <source>
        <strain evidence="7 8">LOB 377</strain>
    </source>
</reference>
<evidence type="ECO:0000256" key="2">
    <source>
        <dbReference type="ARBA" id="ARBA00005278"/>
    </source>
</evidence>
<evidence type="ECO:0000313" key="7">
    <source>
        <dbReference type="EMBL" id="GHI01098.1"/>
    </source>
</evidence>
<evidence type="ECO:0000256" key="3">
    <source>
        <dbReference type="ARBA" id="ARBA00023136"/>
    </source>
</evidence>
<feature type="region of interest" description="Disordered" evidence="5">
    <location>
        <begin position="516"/>
        <end position="536"/>
    </location>
</feature>
<dbReference type="PANTHER" id="PTHR22550:SF5">
    <property type="entry name" value="LEUCINE ZIPPER PROTEIN 4"/>
    <property type="match status" value="1"/>
</dbReference>
<evidence type="ECO:0000256" key="1">
    <source>
        <dbReference type="ARBA" id="ARBA00004141"/>
    </source>
</evidence>
<evidence type="ECO:0000256" key="4">
    <source>
        <dbReference type="PIRNR" id="PIRNR005690"/>
    </source>
</evidence>
<comment type="subcellular location">
    <subcellularLocation>
        <location evidence="4">Cell membrane</location>
    </subcellularLocation>
    <subcellularLocation>
        <location evidence="1">Membrane</location>
        <topology evidence="1">Multi-pass membrane protein</topology>
    </subcellularLocation>
</comment>
<dbReference type="PIRSF" id="PIRSF005690">
    <property type="entry name" value="GerBA"/>
    <property type="match status" value="1"/>
</dbReference>
<keyword evidence="6" id="KW-0812">Transmembrane</keyword>
<comment type="caution">
    <text evidence="7">The sequence shown here is derived from an EMBL/GenBank/DDBJ whole genome shotgun (WGS) entry which is preliminary data.</text>
</comment>
<keyword evidence="6" id="KW-1133">Transmembrane helix</keyword>
<sequence length="536" mass="59598">MEIILVKFKKTIKKLLKSESTAHPGVTKIGDTKPLKTRLHENIQFIKENLGNSSDLIIREIRISKKNNIKLAIFYTDGLADTQSLNNFVLEPLMLEMRKMEFDQDIYSNPNVALQLMKDEVLTVSGITDVVDFDTLLTTILEGDIVILMDGSAWGLKVGMRGWEDRGVQEPSAQTVIRGPKEGFSESIRTNTALIRRRIKDPNLWLETKQIGERTKTDVALMFIKGIVNDKVLDEVHKRLDRINIDGILESGYIEELIQDETYTPFPTVYNTERPDAIAAGLLEGRIAILVDGTPFVLLVPALFGQFLQSSEDYYQRWDISNLIRLLRYIALAISLLGPSLYIAVTTFHQEMLPTPLLISLAAQREGVPFPAFVEALLMEVTFEILREAGVRMPRAIGQAVSIVGALVIGQAAVEAGIVSAAMVIVVAITAISSFVIPSFNMAISIRILRFGLMGFAASFGLLGVTLGLIAILLHMSSLRSFGVPYMSPFGPFNPSDQKDMIFRVPIGKMLTRPHLISQKNETRGQNEPASKPERE</sequence>
<evidence type="ECO:0000256" key="6">
    <source>
        <dbReference type="SAM" id="Phobius"/>
    </source>
</evidence>
<dbReference type="InterPro" id="IPR004995">
    <property type="entry name" value="Spore_Ger"/>
</dbReference>
<accession>A0ABQ3NB17</accession>
<feature type="compositionally biased region" description="Basic and acidic residues" evidence="5">
    <location>
        <begin position="521"/>
        <end position="536"/>
    </location>
</feature>
<dbReference type="Pfam" id="PF03323">
    <property type="entry name" value="GerA"/>
    <property type="match status" value="1"/>
</dbReference>
<feature type="transmembrane region" description="Helical" evidence="6">
    <location>
        <begin position="326"/>
        <end position="348"/>
    </location>
</feature>
<comment type="similarity">
    <text evidence="2 4">Belongs to the GerABKA family.</text>
</comment>
<evidence type="ECO:0000313" key="8">
    <source>
        <dbReference type="Proteomes" id="UP000637074"/>
    </source>
</evidence>
<keyword evidence="3 4" id="KW-0472">Membrane</keyword>
<proteinExistence type="inferred from homology"/>
<keyword evidence="8" id="KW-1185">Reference proteome</keyword>
<name>A0ABQ3NB17_9BACI</name>
<dbReference type="InterPro" id="IPR050768">
    <property type="entry name" value="UPF0353/GerABKA_families"/>
</dbReference>
<dbReference type="EMBL" id="BNDS01000033">
    <property type="protein sequence ID" value="GHI01098.1"/>
    <property type="molecule type" value="Genomic_DNA"/>
</dbReference>
<organism evidence="7 8">
    <name type="scientific">Neobacillus kokaensis</name>
    <dbReference type="NCBI Taxonomy" id="2759023"/>
    <lineage>
        <taxon>Bacteria</taxon>
        <taxon>Bacillati</taxon>
        <taxon>Bacillota</taxon>
        <taxon>Bacilli</taxon>
        <taxon>Bacillales</taxon>
        <taxon>Bacillaceae</taxon>
        <taxon>Neobacillus</taxon>
    </lineage>
</organism>
<feature type="transmembrane region" description="Helical" evidence="6">
    <location>
        <begin position="418"/>
        <end position="437"/>
    </location>
</feature>
<dbReference type="Proteomes" id="UP000637074">
    <property type="component" value="Unassembled WGS sequence"/>
</dbReference>
<evidence type="ECO:0000256" key="5">
    <source>
        <dbReference type="SAM" id="MobiDB-lite"/>
    </source>
</evidence>
<dbReference type="PANTHER" id="PTHR22550">
    <property type="entry name" value="SPORE GERMINATION PROTEIN"/>
    <property type="match status" value="1"/>
</dbReference>